<evidence type="ECO:0000313" key="1">
    <source>
        <dbReference type="EMBL" id="VDN81613.1"/>
    </source>
</evidence>
<name>A0A0N4SXL5_BRUPA</name>
<evidence type="ECO:0000313" key="2">
    <source>
        <dbReference type="Proteomes" id="UP000278627"/>
    </source>
</evidence>
<organism evidence="3">
    <name type="scientific">Brugia pahangi</name>
    <name type="common">Filarial nematode worm</name>
    <dbReference type="NCBI Taxonomy" id="6280"/>
    <lineage>
        <taxon>Eukaryota</taxon>
        <taxon>Metazoa</taxon>
        <taxon>Ecdysozoa</taxon>
        <taxon>Nematoda</taxon>
        <taxon>Chromadorea</taxon>
        <taxon>Rhabditida</taxon>
        <taxon>Spirurina</taxon>
        <taxon>Spiruromorpha</taxon>
        <taxon>Filarioidea</taxon>
        <taxon>Onchocercidae</taxon>
        <taxon>Brugia</taxon>
    </lineage>
</organism>
<dbReference type="WBParaSite" id="BPAG_0000042601-mRNA-1">
    <property type="protein sequence ID" value="BPAG_0000042601-mRNA-1"/>
    <property type="gene ID" value="BPAG_0000042601"/>
</dbReference>
<accession>A0A0N4SXL5</accession>
<protein>
    <submittedName>
        <fullName evidence="3">SEC7 domain-containing protein</fullName>
    </submittedName>
</protein>
<dbReference type="EMBL" id="UZAD01000018">
    <property type="protein sequence ID" value="VDN81613.1"/>
    <property type="molecule type" value="Genomic_DNA"/>
</dbReference>
<gene>
    <name evidence="1" type="ORF">BPAG_LOCUS427</name>
</gene>
<sequence>MESYQCMSRINDRNDDDSIDGEFKHAIRAFRLSGRTNRLIEQTQTFAYYKKDHIDREIQKSKAQFTCAFARKLHGYERHAFSLETKGNHQIVDFGILISDLHMALY</sequence>
<dbReference type="AlphaFoldDB" id="A0A0N4SXL5"/>
<proteinExistence type="predicted"/>
<keyword evidence="2" id="KW-1185">Reference proteome</keyword>
<reference evidence="3" key="1">
    <citation type="submission" date="2017-02" db="UniProtKB">
        <authorList>
            <consortium name="WormBaseParasite"/>
        </authorList>
    </citation>
    <scope>IDENTIFICATION</scope>
</reference>
<dbReference type="Proteomes" id="UP000278627">
    <property type="component" value="Unassembled WGS sequence"/>
</dbReference>
<reference evidence="1 2" key="2">
    <citation type="submission" date="2018-11" db="EMBL/GenBank/DDBJ databases">
        <authorList>
            <consortium name="Pathogen Informatics"/>
        </authorList>
    </citation>
    <scope>NUCLEOTIDE SEQUENCE [LARGE SCALE GENOMIC DNA]</scope>
</reference>
<evidence type="ECO:0000313" key="3">
    <source>
        <dbReference type="WBParaSite" id="BPAG_0000042601-mRNA-1"/>
    </source>
</evidence>